<comment type="caution">
    <text evidence="2">The sequence shown here is derived from an EMBL/GenBank/DDBJ whole genome shotgun (WGS) entry which is preliminary data.</text>
</comment>
<keyword evidence="1" id="KW-1133">Transmembrane helix</keyword>
<sequence>MGLREKIAAAFSVAIILTAAIYWIVQIRGVMEMLRLAYG</sequence>
<dbReference type="AlphaFoldDB" id="A0A841HSQ5"/>
<keyword evidence="1" id="KW-0472">Membrane</keyword>
<keyword evidence="1" id="KW-0812">Transmembrane</keyword>
<gene>
    <name evidence="2" type="ORF">HNQ60_004229</name>
</gene>
<evidence type="ECO:0000256" key="1">
    <source>
        <dbReference type="SAM" id="Phobius"/>
    </source>
</evidence>
<evidence type="ECO:0000313" key="3">
    <source>
        <dbReference type="Proteomes" id="UP000588068"/>
    </source>
</evidence>
<organism evidence="2 3">
    <name type="scientific">Povalibacter uvarum</name>
    <dbReference type="NCBI Taxonomy" id="732238"/>
    <lineage>
        <taxon>Bacteria</taxon>
        <taxon>Pseudomonadati</taxon>
        <taxon>Pseudomonadota</taxon>
        <taxon>Gammaproteobacteria</taxon>
        <taxon>Steroidobacterales</taxon>
        <taxon>Steroidobacteraceae</taxon>
        <taxon>Povalibacter</taxon>
    </lineage>
</organism>
<name>A0A841HSQ5_9GAMM</name>
<proteinExistence type="predicted"/>
<protein>
    <submittedName>
        <fullName evidence="2">Uncharacterized protein</fullName>
    </submittedName>
</protein>
<accession>A0A841HSQ5</accession>
<evidence type="ECO:0000313" key="2">
    <source>
        <dbReference type="EMBL" id="MBB6095339.1"/>
    </source>
</evidence>
<feature type="transmembrane region" description="Helical" evidence="1">
    <location>
        <begin position="6"/>
        <end position="25"/>
    </location>
</feature>
<reference evidence="2 3" key="1">
    <citation type="submission" date="2020-08" db="EMBL/GenBank/DDBJ databases">
        <title>Genomic Encyclopedia of Type Strains, Phase IV (KMG-IV): sequencing the most valuable type-strain genomes for metagenomic binning, comparative biology and taxonomic classification.</title>
        <authorList>
            <person name="Goeker M."/>
        </authorList>
    </citation>
    <scope>NUCLEOTIDE SEQUENCE [LARGE SCALE GENOMIC DNA]</scope>
    <source>
        <strain evidence="2 3">DSM 26723</strain>
    </source>
</reference>
<keyword evidence="3" id="KW-1185">Reference proteome</keyword>
<dbReference type="Proteomes" id="UP000588068">
    <property type="component" value="Unassembled WGS sequence"/>
</dbReference>
<dbReference type="EMBL" id="JACHHZ010000005">
    <property type="protein sequence ID" value="MBB6095339.1"/>
    <property type="molecule type" value="Genomic_DNA"/>
</dbReference>